<accession>A0AAD1TZR7</accession>
<evidence type="ECO:0000313" key="4">
    <source>
        <dbReference type="Proteomes" id="UP001295684"/>
    </source>
</evidence>
<keyword evidence="1" id="KW-0175">Coiled coil</keyword>
<gene>
    <name evidence="3" type="ORF">ECRASSUSDP1_LOCUS623</name>
</gene>
<protein>
    <submittedName>
        <fullName evidence="3">Uncharacterized protein</fullName>
    </submittedName>
</protein>
<organism evidence="3 4">
    <name type="scientific">Euplotes crassus</name>
    <dbReference type="NCBI Taxonomy" id="5936"/>
    <lineage>
        <taxon>Eukaryota</taxon>
        <taxon>Sar</taxon>
        <taxon>Alveolata</taxon>
        <taxon>Ciliophora</taxon>
        <taxon>Intramacronucleata</taxon>
        <taxon>Spirotrichea</taxon>
        <taxon>Hypotrichia</taxon>
        <taxon>Euplotida</taxon>
        <taxon>Euplotidae</taxon>
        <taxon>Moneuplotes</taxon>
    </lineage>
</organism>
<evidence type="ECO:0000313" key="3">
    <source>
        <dbReference type="EMBL" id="CAI2359335.1"/>
    </source>
</evidence>
<reference evidence="3" key="1">
    <citation type="submission" date="2023-07" db="EMBL/GenBank/DDBJ databases">
        <authorList>
            <consortium name="AG Swart"/>
            <person name="Singh M."/>
            <person name="Singh A."/>
            <person name="Seah K."/>
            <person name="Emmerich C."/>
        </authorList>
    </citation>
    <scope>NUCLEOTIDE SEQUENCE</scope>
    <source>
        <strain evidence="3">DP1</strain>
    </source>
</reference>
<feature type="coiled-coil region" evidence="1">
    <location>
        <begin position="222"/>
        <end position="249"/>
    </location>
</feature>
<dbReference type="EMBL" id="CAMPGE010000585">
    <property type="protein sequence ID" value="CAI2359335.1"/>
    <property type="molecule type" value="Genomic_DNA"/>
</dbReference>
<evidence type="ECO:0000256" key="1">
    <source>
        <dbReference type="SAM" id="Coils"/>
    </source>
</evidence>
<evidence type="ECO:0000256" key="2">
    <source>
        <dbReference type="SAM" id="MobiDB-lite"/>
    </source>
</evidence>
<feature type="region of interest" description="Disordered" evidence="2">
    <location>
        <begin position="145"/>
        <end position="173"/>
    </location>
</feature>
<sequence>MRKPLRFRRVDSFTIRVEEKRAKKTFRDRRGDQSACFSEKRNCKRFLQKLRKKIITGSPSPVSLRNKLNIIKTGKTPAIKKNQEIFKKGFRSPPPPNKFQKFNLSSTERKKQMKYMNNRKGRRNPLEFLMKKINALSPNISRNFTQVKNQTTDRNRKVKKSKKKEETKEETKEPTVFNGEFIPLEENMKETFERCYYMFDDLHCKIRDLKKEQGLCKSPFVLSKKLEKIKFSKERLRQHENTLTDVNKAAILRNPWLSEKK</sequence>
<proteinExistence type="predicted"/>
<feature type="compositionally biased region" description="Basic and acidic residues" evidence="2">
    <location>
        <begin position="163"/>
        <end position="173"/>
    </location>
</feature>
<dbReference type="AlphaFoldDB" id="A0AAD1TZR7"/>
<comment type="caution">
    <text evidence="3">The sequence shown here is derived from an EMBL/GenBank/DDBJ whole genome shotgun (WGS) entry which is preliminary data.</text>
</comment>
<name>A0AAD1TZR7_EUPCR</name>
<dbReference type="Proteomes" id="UP001295684">
    <property type="component" value="Unassembled WGS sequence"/>
</dbReference>
<keyword evidence="4" id="KW-1185">Reference proteome</keyword>